<evidence type="ECO:0000256" key="6">
    <source>
        <dbReference type="ARBA" id="ARBA00022617"/>
    </source>
</evidence>
<dbReference type="GO" id="GO:0070069">
    <property type="term" value="C:cytochrome complex"/>
    <property type="evidence" value="ECO:0007669"/>
    <property type="project" value="InterPro"/>
</dbReference>
<dbReference type="Pfam" id="PF01654">
    <property type="entry name" value="Cyt_bd_oxida_I"/>
    <property type="match status" value="1"/>
</dbReference>
<evidence type="ECO:0000313" key="15">
    <source>
        <dbReference type="Proteomes" id="UP000787419"/>
    </source>
</evidence>
<evidence type="ECO:0000256" key="9">
    <source>
        <dbReference type="ARBA" id="ARBA00022982"/>
    </source>
</evidence>
<evidence type="ECO:0000256" key="7">
    <source>
        <dbReference type="ARBA" id="ARBA00022692"/>
    </source>
</evidence>
<evidence type="ECO:0000256" key="2">
    <source>
        <dbReference type="ARBA" id="ARBA00009819"/>
    </source>
</evidence>
<keyword evidence="10 13" id="KW-1133">Transmembrane helix</keyword>
<evidence type="ECO:0000256" key="8">
    <source>
        <dbReference type="ARBA" id="ARBA00022723"/>
    </source>
</evidence>
<evidence type="ECO:0000256" key="1">
    <source>
        <dbReference type="ARBA" id="ARBA00004429"/>
    </source>
</evidence>
<reference evidence="14" key="1">
    <citation type="submission" date="2020-04" db="EMBL/GenBank/DDBJ databases">
        <title>Deep metagenomics examines the oral microbiome during advanced dental caries in children, revealing novel taxa and co-occurrences with host molecules.</title>
        <authorList>
            <person name="Baker J.L."/>
            <person name="Morton J.T."/>
            <person name="Dinis M."/>
            <person name="Alvarez R."/>
            <person name="Tran N.C."/>
            <person name="Knight R."/>
            <person name="Edlund A."/>
        </authorList>
    </citation>
    <scope>NUCLEOTIDE SEQUENCE</scope>
    <source>
        <strain evidence="14">JCVI_32_bin.50</strain>
    </source>
</reference>
<sequence>SECGWLVAEFGRQPWTIQDMLPTWAAVSDLSSGSVALTFFLFLFLFTAMLVVEISIMCKQIKKGPQL</sequence>
<dbReference type="AlphaFoldDB" id="A0A9D5WZY5"/>
<feature type="transmembrane region" description="Helical" evidence="13">
    <location>
        <begin position="30"/>
        <end position="52"/>
    </location>
</feature>
<evidence type="ECO:0000256" key="10">
    <source>
        <dbReference type="ARBA" id="ARBA00022989"/>
    </source>
</evidence>
<evidence type="ECO:0000256" key="3">
    <source>
        <dbReference type="ARBA" id="ARBA00022448"/>
    </source>
</evidence>
<keyword evidence="9" id="KW-0249">Electron transport</keyword>
<dbReference type="PANTHER" id="PTHR30365">
    <property type="entry name" value="CYTOCHROME D UBIQUINOL OXIDASE"/>
    <property type="match status" value="1"/>
</dbReference>
<comment type="caution">
    <text evidence="14">The sequence shown here is derived from an EMBL/GenBank/DDBJ whole genome shotgun (WGS) entry which is preliminary data.</text>
</comment>
<dbReference type="GO" id="GO:0019646">
    <property type="term" value="P:aerobic electron transport chain"/>
    <property type="evidence" value="ECO:0007669"/>
    <property type="project" value="InterPro"/>
</dbReference>
<keyword evidence="8" id="KW-0479">Metal-binding</keyword>
<evidence type="ECO:0000256" key="4">
    <source>
        <dbReference type="ARBA" id="ARBA00022475"/>
    </source>
</evidence>
<evidence type="ECO:0000256" key="11">
    <source>
        <dbReference type="ARBA" id="ARBA00023004"/>
    </source>
</evidence>
<proteinExistence type="inferred from homology"/>
<keyword evidence="4" id="KW-1003">Cell membrane</keyword>
<keyword evidence="12 13" id="KW-0472">Membrane</keyword>
<feature type="non-terminal residue" evidence="14">
    <location>
        <position position="1"/>
    </location>
</feature>
<name>A0A9D5WZY5_9BACT</name>
<gene>
    <name evidence="14" type="ORF">HXN55_10815</name>
</gene>
<accession>A0A9D5WZY5</accession>
<dbReference type="GO" id="GO:0005886">
    <property type="term" value="C:plasma membrane"/>
    <property type="evidence" value="ECO:0007669"/>
    <property type="project" value="UniProtKB-SubCell"/>
</dbReference>
<dbReference type="GO" id="GO:0046872">
    <property type="term" value="F:metal ion binding"/>
    <property type="evidence" value="ECO:0007669"/>
    <property type="project" value="UniProtKB-KW"/>
</dbReference>
<keyword evidence="11" id="KW-0408">Iron</keyword>
<evidence type="ECO:0000256" key="13">
    <source>
        <dbReference type="SAM" id="Phobius"/>
    </source>
</evidence>
<evidence type="ECO:0000256" key="12">
    <source>
        <dbReference type="ARBA" id="ARBA00023136"/>
    </source>
</evidence>
<dbReference type="GO" id="GO:0009055">
    <property type="term" value="F:electron transfer activity"/>
    <property type="evidence" value="ECO:0007669"/>
    <property type="project" value="InterPro"/>
</dbReference>
<dbReference type="PANTHER" id="PTHR30365:SF0">
    <property type="entry name" value="CYTOCHROME BD-I UBIQUINOL OXIDASE SUBUNIT 1"/>
    <property type="match status" value="1"/>
</dbReference>
<dbReference type="InterPro" id="IPR002585">
    <property type="entry name" value="Cyt-d_ubiquinol_oxidase_su_1"/>
</dbReference>
<keyword evidence="6" id="KW-0349">Heme</keyword>
<dbReference type="GO" id="GO:0016682">
    <property type="term" value="F:oxidoreductase activity, acting on diphenols and related substances as donors, oxygen as acceptor"/>
    <property type="evidence" value="ECO:0007669"/>
    <property type="project" value="TreeGrafter"/>
</dbReference>
<keyword evidence="3" id="KW-0813">Transport</keyword>
<organism evidence="14 15">
    <name type="scientific">Prevotella nigrescens</name>
    <dbReference type="NCBI Taxonomy" id="28133"/>
    <lineage>
        <taxon>Bacteria</taxon>
        <taxon>Pseudomonadati</taxon>
        <taxon>Bacteroidota</taxon>
        <taxon>Bacteroidia</taxon>
        <taxon>Bacteroidales</taxon>
        <taxon>Prevotellaceae</taxon>
        <taxon>Prevotella</taxon>
    </lineage>
</organism>
<evidence type="ECO:0000256" key="5">
    <source>
        <dbReference type="ARBA" id="ARBA00022519"/>
    </source>
</evidence>
<keyword evidence="5" id="KW-0997">Cell inner membrane</keyword>
<protein>
    <submittedName>
        <fullName evidence="14">Cytochrome ubiquinol oxidase subunit I</fullName>
    </submittedName>
</protein>
<dbReference type="RefSeq" id="WP_278491158.1">
    <property type="nucleotide sequence ID" value="NZ_JABZTM010000156.1"/>
</dbReference>
<keyword evidence="7 13" id="KW-0812">Transmembrane</keyword>
<dbReference type="Proteomes" id="UP000787419">
    <property type="component" value="Unassembled WGS sequence"/>
</dbReference>
<dbReference type="GO" id="GO:0020037">
    <property type="term" value="F:heme binding"/>
    <property type="evidence" value="ECO:0007669"/>
    <property type="project" value="TreeGrafter"/>
</dbReference>
<comment type="similarity">
    <text evidence="2">Belongs to the cytochrome ubiquinol oxidase subunit 1 family.</text>
</comment>
<comment type="subcellular location">
    <subcellularLocation>
        <location evidence="1">Cell inner membrane</location>
        <topology evidence="1">Multi-pass membrane protein</topology>
    </subcellularLocation>
</comment>
<dbReference type="EMBL" id="JABZTM010000156">
    <property type="protein sequence ID" value="MBF1447849.1"/>
    <property type="molecule type" value="Genomic_DNA"/>
</dbReference>
<evidence type="ECO:0000313" key="14">
    <source>
        <dbReference type="EMBL" id="MBF1447849.1"/>
    </source>
</evidence>